<reference evidence="4 5" key="1">
    <citation type="journal article" date="2016" name="Nat. Commun.">
        <title>Extremotolerant tardigrade genome and improved radiotolerance of human cultured cells by tardigrade-unique protein.</title>
        <authorList>
            <person name="Hashimoto T."/>
            <person name="Horikawa D.D."/>
            <person name="Saito Y."/>
            <person name="Kuwahara H."/>
            <person name="Kozuka-Hata H."/>
            <person name="Shin-I T."/>
            <person name="Minakuchi Y."/>
            <person name="Ohishi K."/>
            <person name="Motoyama A."/>
            <person name="Aizu T."/>
            <person name="Enomoto A."/>
            <person name="Kondo K."/>
            <person name="Tanaka S."/>
            <person name="Hara Y."/>
            <person name="Koshikawa S."/>
            <person name="Sagara H."/>
            <person name="Miura T."/>
            <person name="Yokobori S."/>
            <person name="Miyagawa K."/>
            <person name="Suzuki Y."/>
            <person name="Kubo T."/>
            <person name="Oyama M."/>
            <person name="Kohara Y."/>
            <person name="Fujiyama A."/>
            <person name="Arakawa K."/>
            <person name="Katayama T."/>
            <person name="Toyoda A."/>
            <person name="Kunieda T."/>
        </authorList>
    </citation>
    <scope>NUCLEOTIDE SEQUENCE [LARGE SCALE GENOMIC DNA]</scope>
    <source>
        <strain evidence="4 5">YOKOZUNA-1</strain>
    </source>
</reference>
<dbReference type="SUPFAM" id="SSF57625">
    <property type="entry name" value="Invertebrate chitin-binding proteins"/>
    <property type="match status" value="1"/>
</dbReference>
<evidence type="ECO:0000256" key="1">
    <source>
        <dbReference type="SAM" id="MobiDB-lite"/>
    </source>
</evidence>
<dbReference type="InterPro" id="IPR052976">
    <property type="entry name" value="Scoloptoxin-like"/>
</dbReference>
<evidence type="ECO:0000259" key="3">
    <source>
        <dbReference type="PROSITE" id="PS50940"/>
    </source>
</evidence>
<feature type="compositionally biased region" description="Low complexity" evidence="1">
    <location>
        <begin position="155"/>
        <end position="183"/>
    </location>
</feature>
<keyword evidence="2" id="KW-0732">Signal</keyword>
<evidence type="ECO:0000313" key="5">
    <source>
        <dbReference type="Proteomes" id="UP000186922"/>
    </source>
</evidence>
<gene>
    <name evidence="4" type="primary">RvY_04605-1</name>
    <name evidence="4" type="synonym">RvY_04605.1</name>
    <name evidence="4" type="ORF">RvY_04605</name>
</gene>
<feature type="region of interest" description="Disordered" evidence="1">
    <location>
        <begin position="155"/>
        <end position="220"/>
    </location>
</feature>
<feature type="domain" description="Chitin-binding type-2" evidence="3">
    <location>
        <begin position="58"/>
        <end position="115"/>
    </location>
</feature>
<sequence length="233" mass="26437">MRSFVLLATLMVCAAAQRQQYVWDLLKPSLDASQVTDLLLNAQPGVSYPNYDTIPQTNFQCPQQPGFYADVNAQCQVFHRCDINGNQTSYLCVSSTVFNQITLVCDYFWNVDCQSSQQYANFANSRLYTDQQLFDTPPADYVAPSQLLAQQQQEQLNGQATQSQNQITQQQVNVQPQRSQPQRTQVSSQNQRVTARRTNVQSTQTQPTTTQRAAPQRNQQNFRRLGRVVNQSG</sequence>
<keyword evidence="5" id="KW-1185">Reference proteome</keyword>
<dbReference type="PANTHER" id="PTHR22933:SF31">
    <property type="entry name" value="FI18007P1"/>
    <property type="match status" value="1"/>
</dbReference>
<protein>
    <recommendedName>
        <fullName evidence="3">Chitin-binding type-2 domain-containing protein</fullName>
    </recommendedName>
</protein>
<feature type="signal peptide" evidence="2">
    <location>
        <begin position="1"/>
        <end position="16"/>
    </location>
</feature>
<dbReference type="Pfam" id="PF01607">
    <property type="entry name" value="CBM_14"/>
    <property type="match status" value="1"/>
</dbReference>
<comment type="caution">
    <text evidence="4">The sequence shown here is derived from an EMBL/GenBank/DDBJ whole genome shotgun (WGS) entry which is preliminary data.</text>
</comment>
<dbReference type="Gene3D" id="2.170.140.10">
    <property type="entry name" value="Chitin binding domain"/>
    <property type="match status" value="1"/>
</dbReference>
<dbReference type="InterPro" id="IPR036508">
    <property type="entry name" value="Chitin-bd_dom_sf"/>
</dbReference>
<proteinExistence type="predicted"/>
<dbReference type="PROSITE" id="PS50940">
    <property type="entry name" value="CHIT_BIND_II"/>
    <property type="match status" value="1"/>
</dbReference>
<feature type="chain" id="PRO_5008897565" description="Chitin-binding type-2 domain-containing protein" evidence="2">
    <location>
        <begin position="17"/>
        <end position="233"/>
    </location>
</feature>
<dbReference type="GO" id="GO:0005576">
    <property type="term" value="C:extracellular region"/>
    <property type="evidence" value="ECO:0007669"/>
    <property type="project" value="InterPro"/>
</dbReference>
<dbReference type="AlphaFoldDB" id="A0A1D1US67"/>
<dbReference type="GO" id="GO:0008061">
    <property type="term" value="F:chitin binding"/>
    <property type="evidence" value="ECO:0007669"/>
    <property type="project" value="InterPro"/>
</dbReference>
<accession>A0A1D1US67</accession>
<evidence type="ECO:0000256" key="2">
    <source>
        <dbReference type="SAM" id="SignalP"/>
    </source>
</evidence>
<dbReference type="OrthoDB" id="10065127at2759"/>
<organism evidence="4 5">
    <name type="scientific">Ramazzottius varieornatus</name>
    <name type="common">Water bear</name>
    <name type="synonym">Tardigrade</name>
    <dbReference type="NCBI Taxonomy" id="947166"/>
    <lineage>
        <taxon>Eukaryota</taxon>
        <taxon>Metazoa</taxon>
        <taxon>Ecdysozoa</taxon>
        <taxon>Tardigrada</taxon>
        <taxon>Eutardigrada</taxon>
        <taxon>Parachela</taxon>
        <taxon>Hypsibioidea</taxon>
        <taxon>Ramazzottiidae</taxon>
        <taxon>Ramazzottius</taxon>
    </lineage>
</organism>
<dbReference type="SMART" id="SM00494">
    <property type="entry name" value="ChtBD2"/>
    <property type="match status" value="1"/>
</dbReference>
<dbReference type="STRING" id="947166.A0A1D1US67"/>
<dbReference type="Proteomes" id="UP000186922">
    <property type="component" value="Unassembled WGS sequence"/>
</dbReference>
<feature type="compositionally biased region" description="Low complexity" evidence="1">
    <location>
        <begin position="203"/>
        <end position="217"/>
    </location>
</feature>
<feature type="compositionally biased region" description="Polar residues" evidence="1">
    <location>
        <begin position="184"/>
        <end position="202"/>
    </location>
</feature>
<dbReference type="PANTHER" id="PTHR22933">
    <property type="entry name" value="FI18007P1-RELATED"/>
    <property type="match status" value="1"/>
</dbReference>
<dbReference type="EMBL" id="BDGG01000002">
    <property type="protein sequence ID" value="GAU92536.1"/>
    <property type="molecule type" value="Genomic_DNA"/>
</dbReference>
<evidence type="ECO:0000313" key="4">
    <source>
        <dbReference type="EMBL" id="GAU92536.1"/>
    </source>
</evidence>
<name>A0A1D1US67_RAMVA</name>
<dbReference type="InterPro" id="IPR002557">
    <property type="entry name" value="Chitin-bd_dom"/>
</dbReference>